<feature type="transmembrane region" description="Helical" evidence="1">
    <location>
        <begin position="85"/>
        <end position="109"/>
    </location>
</feature>
<keyword evidence="2" id="KW-0808">Transferase</keyword>
<evidence type="ECO:0000313" key="2">
    <source>
        <dbReference type="EMBL" id="SEL68887.1"/>
    </source>
</evidence>
<feature type="transmembrane region" description="Helical" evidence="1">
    <location>
        <begin position="152"/>
        <end position="178"/>
    </location>
</feature>
<dbReference type="Proteomes" id="UP000198984">
    <property type="component" value="Unassembled WGS sequence"/>
</dbReference>
<organism evidence="2 3">
    <name type="scientific">Chitinophaga rupis</name>
    <dbReference type="NCBI Taxonomy" id="573321"/>
    <lineage>
        <taxon>Bacteria</taxon>
        <taxon>Pseudomonadati</taxon>
        <taxon>Bacteroidota</taxon>
        <taxon>Chitinophagia</taxon>
        <taxon>Chitinophagales</taxon>
        <taxon>Chitinophagaceae</taxon>
        <taxon>Chitinophaga</taxon>
    </lineage>
</organism>
<evidence type="ECO:0000313" key="3">
    <source>
        <dbReference type="Proteomes" id="UP000198984"/>
    </source>
</evidence>
<name>A0A1H7SBH8_9BACT</name>
<evidence type="ECO:0000256" key="1">
    <source>
        <dbReference type="SAM" id="Phobius"/>
    </source>
</evidence>
<reference evidence="2 3" key="1">
    <citation type="submission" date="2016-10" db="EMBL/GenBank/DDBJ databases">
        <authorList>
            <person name="de Groot N.N."/>
        </authorList>
    </citation>
    <scope>NUCLEOTIDE SEQUENCE [LARGE SCALE GENOMIC DNA]</scope>
    <source>
        <strain evidence="2 3">DSM 21039</strain>
    </source>
</reference>
<proteinExistence type="predicted"/>
<protein>
    <submittedName>
        <fullName evidence="2">4-amino-4-deoxy-L-arabinose transferase</fullName>
    </submittedName>
</protein>
<feature type="transmembrane region" description="Helical" evidence="1">
    <location>
        <begin position="295"/>
        <end position="313"/>
    </location>
</feature>
<feature type="transmembrane region" description="Helical" evidence="1">
    <location>
        <begin position="269"/>
        <end position="288"/>
    </location>
</feature>
<feature type="transmembrane region" description="Helical" evidence="1">
    <location>
        <begin position="347"/>
        <end position="364"/>
    </location>
</feature>
<keyword evidence="1" id="KW-0472">Membrane</keyword>
<dbReference type="RefSeq" id="WP_143080975.1">
    <property type="nucleotide sequence ID" value="NZ_FOBB01000002.1"/>
</dbReference>
<feature type="transmembrane region" description="Helical" evidence="1">
    <location>
        <begin position="190"/>
        <end position="210"/>
    </location>
</feature>
<feature type="transmembrane region" description="Helical" evidence="1">
    <location>
        <begin position="9"/>
        <end position="26"/>
    </location>
</feature>
<sequence length="501" mass="57388">MRSTSAKPLLWAVFIIYVMLFCFAMYRHELWGDEYHSWNIAKASKTVWELLSNIRYEGHPPLWYLILFTISKFTHNLGGIQAVHLCIAIVAVFILLLHSDIPVASRIWMPFGYYLLFEFTLLSRNYAIGLLLAFCICMIIHRQFRGKLLLYYLLLFLLTNTHLLGIFLAGSLHLYFLIYRAEQKEKAGLLVLHGVLGILLAIPALSFVFPPSDSVLNPQFFSNKWQLKQQAATIVLAPLRALMPIPVWWDGHFWNTQFLIGAQRQYPVLKIVNPILSLGLLVLVYFILRGNKKSLLLFGVNLLLTFATAAIFPLTSARYVGFIYIGFIVAYWLYASETPTTLATRRLAGILLVLQLAGGAIAVTKDIRYPFSNAYRAHGLFSEVPPSDKIVTDYWCLNVLSAFVDKPFYCVDLGQEVTFLKWKADVFKPIVNGESAHYNGMMKYIADNNLRYVYFMTIYSPAALAKLDPQFVDCFKLELIDKRVGAIEKYGDLYLYRVREK</sequence>
<dbReference type="OrthoDB" id="1815350at2"/>
<dbReference type="EMBL" id="FOBB01000002">
    <property type="protein sequence ID" value="SEL68887.1"/>
    <property type="molecule type" value="Genomic_DNA"/>
</dbReference>
<gene>
    <name evidence="2" type="ORF">SAMN04488505_102857</name>
</gene>
<feature type="transmembrane region" description="Helical" evidence="1">
    <location>
        <begin position="121"/>
        <end position="140"/>
    </location>
</feature>
<feature type="transmembrane region" description="Helical" evidence="1">
    <location>
        <begin position="319"/>
        <end position="335"/>
    </location>
</feature>
<keyword evidence="1" id="KW-1133">Transmembrane helix</keyword>
<keyword evidence="1" id="KW-0812">Transmembrane</keyword>
<dbReference type="GO" id="GO:0016740">
    <property type="term" value="F:transferase activity"/>
    <property type="evidence" value="ECO:0007669"/>
    <property type="project" value="UniProtKB-KW"/>
</dbReference>
<accession>A0A1H7SBH8</accession>
<dbReference type="AlphaFoldDB" id="A0A1H7SBH8"/>
<dbReference type="STRING" id="573321.SAMN04488505_102857"/>
<keyword evidence="3" id="KW-1185">Reference proteome</keyword>